<organism evidence="6 7">
    <name type="scientific">Azospirillum doebereinerae</name>
    <dbReference type="NCBI Taxonomy" id="92933"/>
    <lineage>
        <taxon>Bacteria</taxon>
        <taxon>Pseudomonadati</taxon>
        <taxon>Pseudomonadota</taxon>
        <taxon>Alphaproteobacteria</taxon>
        <taxon>Rhodospirillales</taxon>
        <taxon>Azospirillaceae</taxon>
        <taxon>Azospirillum</taxon>
    </lineage>
</organism>
<name>A0A3S0UY41_9PROT</name>
<dbReference type="AlphaFoldDB" id="A0A3S0UY41"/>
<comment type="caution">
    <text evidence="6">The sequence shown here is derived from an EMBL/GenBank/DDBJ whole genome shotgun (WGS) entry which is preliminary data.</text>
</comment>
<keyword evidence="3 5" id="KW-1133">Transmembrane helix</keyword>
<dbReference type="PANTHER" id="PTHR43701:SF5">
    <property type="entry name" value="MEMBRANE TRANSPORTER PROTEIN-RELATED"/>
    <property type="match status" value="1"/>
</dbReference>
<feature type="transmembrane region" description="Helical" evidence="5">
    <location>
        <begin position="53"/>
        <end position="70"/>
    </location>
</feature>
<feature type="transmembrane region" description="Helical" evidence="5">
    <location>
        <begin position="278"/>
        <end position="297"/>
    </location>
</feature>
<dbReference type="GO" id="GO:0005886">
    <property type="term" value="C:plasma membrane"/>
    <property type="evidence" value="ECO:0007669"/>
    <property type="project" value="UniProtKB-SubCell"/>
</dbReference>
<dbReference type="Proteomes" id="UP000280346">
    <property type="component" value="Unassembled WGS sequence"/>
</dbReference>
<keyword evidence="4 5" id="KW-0472">Membrane</keyword>
<keyword evidence="7" id="KW-1185">Reference proteome</keyword>
<dbReference type="InterPro" id="IPR051598">
    <property type="entry name" value="TSUP/Inactive_protease-like"/>
</dbReference>
<evidence type="ECO:0000256" key="5">
    <source>
        <dbReference type="RuleBase" id="RU363041"/>
    </source>
</evidence>
<evidence type="ECO:0000256" key="2">
    <source>
        <dbReference type="ARBA" id="ARBA00022692"/>
    </source>
</evidence>
<feature type="transmembrane region" description="Helical" evidence="5">
    <location>
        <begin position="121"/>
        <end position="139"/>
    </location>
</feature>
<feature type="transmembrane region" description="Helical" evidence="5">
    <location>
        <begin position="253"/>
        <end position="272"/>
    </location>
</feature>
<evidence type="ECO:0000256" key="3">
    <source>
        <dbReference type="ARBA" id="ARBA00022989"/>
    </source>
</evidence>
<protein>
    <recommendedName>
        <fullName evidence="5">Probable membrane transporter protein</fullName>
    </recommendedName>
</protein>
<feature type="transmembrane region" description="Helical" evidence="5">
    <location>
        <begin position="90"/>
        <end position="109"/>
    </location>
</feature>
<dbReference type="InterPro" id="IPR002781">
    <property type="entry name" value="TM_pro_TauE-like"/>
</dbReference>
<accession>A0A3S0UY41</accession>
<keyword evidence="2 5" id="KW-0812">Transmembrane</keyword>
<evidence type="ECO:0000313" key="6">
    <source>
        <dbReference type="EMBL" id="RUQ63093.1"/>
    </source>
</evidence>
<dbReference type="PANTHER" id="PTHR43701">
    <property type="entry name" value="MEMBRANE TRANSPORTER PROTEIN MJ0441-RELATED"/>
    <property type="match status" value="1"/>
</dbReference>
<dbReference type="Pfam" id="PF01925">
    <property type="entry name" value="TauE"/>
    <property type="match status" value="1"/>
</dbReference>
<dbReference type="EMBL" id="RZIJ01000035">
    <property type="protein sequence ID" value="RUQ63093.1"/>
    <property type="molecule type" value="Genomic_DNA"/>
</dbReference>
<evidence type="ECO:0000256" key="4">
    <source>
        <dbReference type="ARBA" id="ARBA00023136"/>
    </source>
</evidence>
<keyword evidence="5" id="KW-1003">Cell membrane</keyword>
<comment type="similarity">
    <text evidence="5">Belongs to the 4-toluene sulfonate uptake permease (TSUP) (TC 2.A.102) family.</text>
</comment>
<sequence length="298" mass="30564">MTLDGLADCHAFGPIVGSRTLQREAGVSERNCRSWAARLEATGKPGGSVVGETVNLAGLILVIAALYAAVGQAGASGYLAVMGMVSLDPAVMKPVALALNLLVAAIGTARFARAGLFRWRTFYPFGVLGVPFSFAGGLVHLPAPLYYPVVGGCLLLAGLELTRSTWMSRRGPATTVPPEHPPFWPALVAGASIGFLSGMTGTGGGIFLAPVILLLGWVETRRTAAVSAAFNLLNSASALIGAWATLPMLPPALPVWLVAAGAGGMIGAWLGSRHLPVAALRYVLSAILVASGVKMLAA</sequence>
<evidence type="ECO:0000256" key="1">
    <source>
        <dbReference type="ARBA" id="ARBA00004141"/>
    </source>
</evidence>
<comment type="subcellular location">
    <subcellularLocation>
        <location evidence="5">Cell membrane</location>
        <topology evidence="5">Multi-pass membrane protein</topology>
    </subcellularLocation>
    <subcellularLocation>
        <location evidence="1">Membrane</location>
        <topology evidence="1">Multi-pass membrane protein</topology>
    </subcellularLocation>
</comment>
<reference evidence="6 7" key="1">
    <citation type="submission" date="2018-12" db="EMBL/GenBank/DDBJ databases">
        <authorList>
            <person name="Yang Y."/>
        </authorList>
    </citation>
    <scope>NUCLEOTIDE SEQUENCE [LARGE SCALE GENOMIC DNA]</scope>
    <source>
        <strain evidence="6 7">GSF71</strain>
    </source>
</reference>
<proteinExistence type="inferred from homology"/>
<feature type="transmembrane region" description="Helical" evidence="5">
    <location>
        <begin position="183"/>
        <end position="212"/>
    </location>
</feature>
<evidence type="ECO:0000313" key="7">
    <source>
        <dbReference type="Proteomes" id="UP000280346"/>
    </source>
</evidence>
<dbReference type="OrthoDB" id="560496at2"/>
<feature type="transmembrane region" description="Helical" evidence="5">
    <location>
        <begin position="224"/>
        <end position="246"/>
    </location>
</feature>
<gene>
    <name evidence="6" type="ORF">EJ913_27990</name>
</gene>